<dbReference type="SUPFAM" id="SSF51735">
    <property type="entry name" value="NAD(P)-binding Rossmann-fold domains"/>
    <property type="match status" value="1"/>
</dbReference>
<keyword evidence="5" id="KW-1185">Reference proteome</keyword>
<dbReference type="InterPro" id="IPR036291">
    <property type="entry name" value="NAD(P)-bd_dom_sf"/>
</dbReference>
<dbReference type="Pfam" id="PF16653">
    <property type="entry name" value="Sacchrp_dh_C"/>
    <property type="match status" value="1"/>
</dbReference>
<feature type="domain" description="Saccharopine dehydrogenase-like C-terminal" evidence="3">
    <location>
        <begin position="136"/>
        <end position="364"/>
    </location>
</feature>
<evidence type="ECO:0000313" key="4">
    <source>
        <dbReference type="EMBL" id="SDH84591.1"/>
    </source>
</evidence>
<dbReference type="Gene3D" id="3.40.50.720">
    <property type="entry name" value="NAD(P)-binding Rossmann-like Domain"/>
    <property type="match status" value="1"/>
</dbReference>
<evidence type="ECO:0000256" key="1">
    <source>
        <dbReference type="ARBA" id="ARBA00023002"/>
    </source>
</evidence>
<reference evidence="5" key="1">
    <citation type="submission" date="2016-10" db="EMBL/GenBank/DDBJ databases">
        <authorList>
            <person name="Varghese N."/>
            <person name="Submissions S."/>
        </authorList>
    </citation>
    <scope>NUCLEOTIDE SEQUENCE [LARGE SCALE GENOMIC DNA]</scope>
    <source>
        <strain evidence="5">CGMCC 1.2747</strain>
    </source>
</reference>
<dbReference type="SUPFAM" id="SSF55347">
    <property type="entry name" value="Glyceraldehyde-3-phosphate dehydrogenase-like, C-terminal domain"/>
    <property type="match status" value="1"/>
</dbReference>
<dbReference type="GO" id="GO:0016491">
    <property type="term" value="F:oxidoreductase activity"/>
    <property type="evidence" value="ECO:0007669"/>
    <property type="project" value="UniProtKB-KW"/>
</dbReference>
<dbReference type="PANTHER" id="PTHR11133">
    <property type="entry name" value="SACCHAROPINE DEHYDROGENASE"/>
    <property type="match status" value="1"/>
</dbReference>
<organism evidence="4 5">
    <name type="scientific">Flavobacterium omnivorum</name>
    <dbReference type="NCBI Taxonomy" id="178355"/>
    <lineage>
        <taxon>Bacteria</taxon>
        <taxon>Pseudomonadati</taxon>
        <taxon>Bacteroidota</taxon>
        <taxon>Flavobacteriia</taxon>
        <taxon>Flavobacteriales</taxon>
        <taxon>Flavobacteriaceae</taxon>
        <taxon>Flavobacterium</taxon>
    </lineage>
</organism>
<accession>A0A1G8FR42</accession>
<keyword evidence="1" id="KW-0560">Oxidoreductase</keyword>
<dbReference type="InterPro" id="IPR032095">
    <property type="entry name" value="Sacchrp_dh-like_C"/>
</dbReference>
<evidence type="ECO:0000313" key="5">
    <source>
        <dbReference type="Proteomes" id="UP000199274"/>
    </source>
</evidence>
<dbReference type="PANTHER" id="PTHR11133:SF22">
    <property type="entry name" value="ALPHA-AMINOADIPIC SEMIALDEHYDE SYNTHASE, MITOCHONDRIAL"/>
    <property type="match status" value="1"/>
</dbReference>
<dbReference type="Proteomes" id="UP000199274">
    <property type="component" value="Unassembled WGS sequence"/>
</dbReference>
<evidence type="ECO:0000259" key="3">
    <source>
        <dbReference type="Pfam" id="PF16653"/>
    </source>
</evidence>
<dbReference type="AlphaFoldDB" id="A0A1G8FR42"/>
<dbReference type="OrthoDB" id="9769367at2"/>
<dbReference type="Pfam" id="PF03435">
    <property type="entry name" value="Sacchrp_dh_NADP"/>
    <property type="match status" value="1"/>
</dbReference>
<dbReference type="Gene3D" id="3.30.360.10">
    <property type="entry name" value="Dihydrodipicolinate Reductase, domain 2"/>
    <property type="match status" value="1"/>
</dbReference>
<evidence type="ECO:0000259" key="2">
    <source>
        <dbReference type="Pfam" id="PF03435"/>
    </source>
</evidence>
<dbReference type="EMBL" id="FNDB01000016">
    <property type="protein sequence ID" value="SDH84591.1"/>
    <property type="molecule type" value="Genomic_DNA"/>
</dbReference>
<dbReference type="InterPro" id="IPR005097">
    <property type="entry name" value="Sacchrp_dh_NADP-bd"/>
</dbReference>
<name>A0A1G8FR42_9FLAO</name>
<sequence>MEKHHTIIIAGAGGIAEAVGLMLMEWSDVTPTLFIGDRNHAKAKKVAQWIQEGTTKKGSIEDFYLDEKELTNEMEVILRRGDIILDCLPGSQAPRMAQFAKDFNMHYANLTEYVSETSQIVASAKNAETGFILQTGLAPGYIDLLANGLFQQFCMDFEVDKVDKLEFKVGALTNHAVAPHYYGFTWSPIGVATEYLKDTIVLRDFVKTTRPPLSERASIVIDGITYEEDLTSGGAADLPEALSGKVRSLDYKTLRHPGHYAWIQEQLSILENKEEAIKLLQQEMEAAIPHVEDDQVILYAAVEGKDASGILRRREIAKRISPQIVGKHKLRAIQTTTAAPLAQAAQLLLESSLRGVVLQSQINPKSFLNGNYIVQVYGKTTS</sequence>
<protein>
    <submittedName>
        <fullName evidence="4">Saccharopine dehydrogenase, NADP-dependent</fullName>
    </submittedName>
</protein>
<dbReference type="InterPro" id="IPR051168">
    <property type="entry name" value="AASS"/>
</dbReference>
<dbReference type="STRING" id="178355.SAMN04488062_11621"/>
<proteinExistence type="predicted"/>
<gene>
    <name evidence="4" type="ORF">SAMN04488062_11621</name>
</gene>
<dbReference type="RefSeq" id="WP_091258427.1">
    <property type="nucleotide sequence ID" value="NZ_FNDB01000016.1"/>
</dbReference>
<feature type="domain" description="Saccharopine dehydrogenase NADP binding" evidence="2">
    <location>
        <begin position="7"/>
        <end position="119"/>
    </location>
</feature>